<dbReference type="InterPro" id="IPR050622">
    <property type="entry name" value="CPA3_antiporter_subunitB"/>
</dbReference>
<keyword evidence="10" id="KW-1185">Reference proteome</keyword>
<keyword evidence="5 7" id="KW-1133">Transmembrane helix</keyword>
<organism evidence="9 10">
    <name type="scientific">Thiorhodococcus minor</name>
    <dbReference type="NCBI Taxonomy" id="57489"/>
    <lineage>
        <taxon>Bacteria</taxon>
        <taxon>Pseudomonadati</taxon>
        <taxon>Pseudomonadota</taxon>
        <taxon>Gammaproteobacteria</taxon>
        <taxon>Chromatiales</taxon>
        <taxon>Chromatiaceae</taxon>
        <taxon>Thiorhodococcus</taxon>
    </lineage>
</organism>
<dbReference type="GO" id="GO:0005886">
    <property type="term" value="C:plasma membrane"/>
    <property type="evidence" value="ECO:0007669"/>
    <property type="project" value="UniProtKB-SubCell"/>
</dbReference>
<dbReference type="EMBL" id="JAAIJQ010000086">
    <property type="protein sequence ID" value="NEV64376.1"/>
    <property type="molecule type" value="Genomic_DNA"/>
</dbReference>
<dbReference type="PANTHER" id="PTHR33932">
    <property type="entry name" value="NA(+)/H(+) ANTIPORTER SUBUNIT B"/>
    <property type="match status" value="1"/>
</dbReference>
<feature type="transmembrane region" description="Helical" evidence="7">
    <location>
        <begin position="161"/>
        <end position="183"/>
    </location>
</feature>
<evidence type="ECO:0000313" key="10">
    <source>
        <dbReference type="Proteomes" id="UP000483379"/>
    </source>
</evidence>
<evidence type="ECO:0000256" key="6">
    <source>
        <dbReference type="ARBA" id="ARBA00023136"/>
    </source>
</evidence>
<protein>
    <submittedName>
        <fullName evidence="9">Sodium:proton antiporter</fullName>
    </submittedName>
</protein>
<comment type="subcellular location">
    <subcellularLocation>
        <location evidence="1">Cell membrane</location>
        <topology evidence="1">Multi-pass membrane protein</topology>
    </subcellularLocation>
</comment>
<evidence type="ECO:0000259" key="8">
    <source>
        <dbReference type="Pfam" id="PF04039"/>
    </source>
</evidence>
<evidence type="ECO:0000256" key="7">
    <source>
        <dbReference type="SAM" id="Phobius"/>
    </source>
</evidence>
<keyword evidence="6 7" id="KW-0472">Membrane</keyword>
<feature type="transmembrane region" description="Helical" evidence="7">
    <location>
        <begin position="69"/>
        <end position="89"/>
    </location>
</feature>
<dbReference type="AlphaFoldDB" id="A0A6M0K3M9"/>
<evidence type="ECO:0000256" key="5">
    <source>
        <dbReference type="ARBA" id="ARBA00022989"/>
    </source>
</evidence>
<dbReference type="Pfam" id="PF04039">
    <property type="entry name" value="MnhB"/>
    <property type="match status" value="1"/>
</dbReference>
<evidence type="ECO:0000256" key="3">
    <source>
        <dbReference type="ARBA" id="ARBA00022475"/>
    </source>
</evidence>
<reference evidence="9 10" key="1">
    <citation type="submission" date="2020-02" db="EMBL/GenBank/DDBJ databases">
        <title>Genome sequences of Thiorhodococcus mannitoliphagus and Thiorhodococcus minor, purple sulfur photosynthetic bacteria in the gammaproteobacterial family, Chromatiaceae.</title>
        <authorList>
            <person name="Aviles F.A."/>
            <person name="Meyer T.E."/>
            <person name="Kyndt J.A."/>
        </authorList>
    </citation>
    <scope>NUCLEOTIDE SEQUENCE [LARGE SCALE GENOMIC DNA]</scope>
    <source>
        <strain evidence="9 10">DSM 11518</strain>
    </source>
</reference>
<feature type="transmembrane region" description="Helical" evidence="7">
    <location>
        <begin position="125"/>
        <end position="149"/>
    </location>
</feature>
<evidence type="ECO:0000313" key="9">
    <source>
        <dbReference type="EMBL" id="NEV64376.1"/>
    </source>
</evidence>
<dbReference type="PANTHER" id="PTHR33932:SF4">
    <property type="entry name" value="NA(+)_H(+) ANTIPORTER SUBUNIT B"/>
    <property type="match status" value="1"/>
</dbReference>
<dbReference type="Proteomes" id="UP000483379">
    <property type="component" value="Unassembled WGS sequence"/>
</dbReference>
<accession>A0A6M0K3M9</accession>
<evidence type="ECO:0000256" key="4">
    <source>
        <dbReference type="ARBA" id="ARBA00022692"/>
    </source>
</evidence>
<sequence>MGAGPRLAEQAFAGLPTTGVSNPVTAVLLSYRGYDTLLELGVLLAALLGIWSLGVASPGFQPAGVVLSGMVRLVVPLLVLTGGYLLWVGGYAPGGAFQAGALLGAAGVVMRLAGDETAGLPGIRAQRWLIVAGVAVFVLVGLATLALGQGFLSYPQAWSKWLILAIETAATVAIGTTLAAAYVGGRPWSHAVVGGRD</sequence>
<feature type="transmembrane region" description="Helical" evidence="7">
    <location>
        <begin position="37"/>
        <end position="57"/>
    </location>
</feature>
<comment type="caution">
    <text evidence="9">The sequence shown here is derived from an EMBL/GenBank/DDBJ whole genome shotgun (WGS) entry which is preliminary data.</text>
</comment>
<keyword evidence="3" id="KW-1003">Cell membrane</keyword>
<keyword evidence="4 7" id="KW-0812">Transmembrane</keyword>
<evidence type="ECO:0000256" key="2">
    <source>
        <dbReference type="ARBA" id="ARBA00009425"/>
    </source>
</evidence>
<proteinExistence type="inferred from homology"/>
<gene>
    <name evidence="9" type="ORF">G3446_21250</name>
</gene>
<name>A0A6M0K3M9_9GAMM</name>
<feature type="domain" description="Na+/H+ antiporter MnhB subunit-related protein" evidence="8">
    <location>
        <begin position="67"/>
        <end position="174"/>
    </location>
</feature>
<dbReference type="InterPro" id="IPR007182">
    <property type="entry name" value="MnhB"/>
</dbReference>
<comment type="similarity">
    <text evidence="2">Belongs to the CPA3 antiporters (TC 2.A.63) subunit B family.</text>
</comment>
<evidence type="ECO:0000256" key="1">
    <source>
        <dbReference type="ARBA" id="ARBA00004651"/>
    </source>
</evidence>